<dbReference type="PANTHER" id="PTHR45753">
    <property type="entry name" value="ORNITHINE CARBAMOYLTRANSFERASE, MITOCHONDRIAL"/>
    <property type="match status" value="1"/>
</dbReference>
<sequence length="312" mass="33966">MANHFISTNDVSNDVLRALVDRAVEFGHGRVRQTLTGKLVGLYFRRSSTRTRTAFWTGALRLGAQVVTFGPNDLQVTTGETWGDTTQVLSGYLDGFVARTNDTMEELRELTDQNQMAVINALTAHEHPTQAIADLTTITEEFGDLGGVHVLYVGEGNSTAAALAFTLGRIRGARLTVLSPRGYGLPADSLEIAGRLAGDNGGIVEQRFELDDAPTDVNVVYTSRWQTMGVAKADPNWQLGFTPYRVTQELMKRVSGDDTIFMHDLPAVRGGDVDDAVLDGPQSRAFRQAYHKMTAAMAILEWCVGTETGDPA</sequence>
<dbReference type="Gene3D" id="3.40.50.1370">
    <property type="entry name" value="Aspartate/ornithine carbamoyltransferase"/>
    <property type="match status" value="2"/>
</dbReference>
<dbReference type="EC" id="2.1.3.3" evidence="5"/>
<dbReference type="Proteomes" id="UP000548476">
    <property type="component" value="Unassembled WGS sequence"/>
</dbReference>
<evidence type="ECO:0000313" key="6">
    <source>
        <dbReference type="Proteomes" id="UP000548476"/>
    </source>
</evidence>
<feature type="domain" description="Aspartate/ornithine carbamoyltransferase carbamoyl-P binding" evidence="4">
    <location>
        <begin position="4"/>
        <end position="140"/>
    </location>
</feature>
<dbReference type="PRINTS" id="PR00100">
    <property type="entry name" value="AOTCASE"/>
</dbReference>
<dbReference type="RefSeq" id="WP_184791465.1">
    <property type="nucleotide sequence ID" value="NZ_BONT01000069.1"/>
</dbReference>
<dbReference type="EMBL" id="JACHGT010000017">
    <property type="protein sequence ID" value="MBB6038688.1"/>
    <property type="molecule type" value="Genomic_DNA"/>
</dbReference>
<dbReference type="InterPro" id="IPR036901">
    <property type="entry name" value="Asp/Orn_carbamoylTrfase_sf"/>
</dbReference>
<evidence type="ECO:0000259" key="4">
    <source>
        <dbReference type="Pfam" id="PF02729"/>
    </source>
</evidence>
<keyword evidence="1 2" id="KW-0808">Transferase</keyword>
<evidence type="ECO:0000313" key="5">
    <source>
        <dbReference type="EMBL" id="MBB6038688.1"/>
    </source>
</evidence>
<dbReference type="GO" id="GO:0016597">
    <property type="term" value="F:amino acid binding"/>
    <property type="evidence" value="ECO:0007669"/>
    <property type="project" value="InterPro"/>
</dbReference>
<organism evidence="5 6">
    <name type="scientific">Phytomonospora endophytica</name>
    <dbReference type="NCBI Taxonomy" id="714109"/>
    <lineage>
        <taxon>Bacteria</taxon>
        <taxon>Bacillati</taxon>
        <taxon>Actinomycetota</taxon>
        <taxon>Actinomycetes</taxon>
        <taxon>Micromonosporales</taxon>
        <taxon>Micromonosporaceae</taxon>
        <taxon>Phytomonospora</taxon>
    </lineage>
</organism>
<protein>
    <submittedName>
        <fullName evidence="5">Ornithine carbamoyltransferase</fullName>
        <ecNumber evidence="5">2.1.3.3</ecNumber>
    </submittedName>
</protein>
<reference evidence="5 6" key="1">
    <citation type="submission" date="2020-08" db="EMBL/GenBank/DDBJ databases">
        <title>Genomic Encyclopedia of Type Strains, Phase IV (KMG-IV): sequencing the most valuable type-strain genomes for metagenomic binning, comparative biology and taxonomic classification.</title>
        <authorList>
            <person name="Goeker M."/>
        </authorList>
    </citation>
    <scope>NUCLEOTIDE SEQUENCE [LARGE SCALE GENOMIC DNA]</scope>
    <source>
        <strain evidence="5 6">YIM 65646</strain>
    </source>
</reference>
<dbReference type="GO" id="GO:0004585">
    <property type="term" value="F:ornithine carbamoyltransferase activity"/>
    <property type="evidence" value="ECO:0007669"/>
    <property type="project" value="UniProtKB-EC"/>
</dbReference>
<dbReference type="InterPro" id="IPR006131">
    <property type="entry name" value="Asp_carbamoyltransf_Asp/Orn-bd"/>
</dbReference>
<dbReference type="PRINTS" id="PR00101">
    <property type="entry name" value="ATCASE"/>
</dbReference>
<dbReference type="GO" id="GO:0019240">
    <property type="term" value="P:citrulline biosynthetic process"/>
    <property type="evidence" value="ECO:0007669"/>
    <property type="project" value="TreeGrafter"/>
</dbReference>
<gene>
    <name evidence="5" type="ORF">HNR73_006574</name>
</gene>
<dbReference type="PANTHER" id="PTHR45753:SF3">
    <property type="entry name" value="ORNITHINE TRANSCARBAMYLASE, MITOCHONDRIAL"/>
    <property type="match status" value="1"/>
</dbReference>
<proteinExistence type="inferred from homology"/>
<accession>A0A841FY90</accession>
<feature type="domain" description="Aspartate/ornithine carbamoyltransferase Asp/Orn-binding" evidence="3">
    <location>
        <begin position="147"/>
        <end position="303"/>
    </location>
</feature>
<evidence type="ECO:0000256" key="2">
    <source>
        <dbReference type="RuleBase" id="RU003634"/>
    </source>
</evidence>
<evidence type="ECO:0000256" key="1">
    <source>
        <dbReference type="ARBA" id="ARBA00022679"/>
    </source>
</evidence>
<comment type="similarity">
    <text evidence="2">Belongs to the aspartate/ornithine carbamoyltransferase superfamily.</text>
</comment>
<dbReference type="Pfam" id="PF02729">
    <property type="entry name" value="OTCace_N"/>
    <property type="match status" value="1"/>
</dbReference>
<dbReference type="InterPro" id="IPR006132">
    <property type="entry name" value="Asp/Orn_carbamoyltranf_P-bd"/>
</dbReference>
<dbReference type="Pfam" id="PF00185">
    <property type="entry name" value="OTCace"/>
    <property type="match status" value="1"/>
</dbReference>
<evidence type="ECO:0000259" key="3">
    <source>
        <dbReference type="Pfam" id="PF00185"/>
    </source>
</evidence>
<keyword evidence="6" id="KW-1185">Reference proteome</keyword>
<dbReference type="InterPro" id="IPR006130">
    <property type="entry name" value="Asp/Orn_carbamoylTrfase"/>
</dbReference>
<comment type="caution">
    <text evidence="5">The sequence shown here is derived from an EMBL/GenBank/DDBJ whole genome shotgun (WGS) entry which is preliminary data.</text>
</comment>
<dbReference type="GO" id="GO:0042450">
    <property type="term" value="P:L-arginine biosynthetic process via ornithine"/>
    <property type="evidence" value="ECO:0007669"/>
    <property type="project" value="TreeGrafter"/>
</dbReference>
<name>A0A841FY90_9ACTN</name>
<dbReference type="AlphaFoldDB" id="A0A841FY90"/>
<dbReference type="SUPFAM" id="SSF53671">
    <property type="entry name" value="Aspartate/ornithine carbamoyltransferase"/>
    <property type="match status" value="1"/>
</dbReference>